<dbReference type="HOGENOM" id="CLU_010194_38_3_1"/>
<evidence type="ECO:0000256" key="3">
    <source>
        <dbReference type="ARBA" id="ARBA00023002"/>
    </source>
</evidence>
<dbReference type="OMA" id="LVAPGMM"/>
<dbReference type="Gene3D" id="3.40.50.720">
    <property type="entry name" value="NAD(P)-binding Rossmann-like Domain"/>
    <property type="match status" value="1"/>
</dbReference>
<name>D8SNF4_SELML</name>
<sequence length="305" mass="34512">MLCGFRLLYALSIWIWAAFLRPAKNVRDYGAWALVTGCTDGIGKALCHQFAQRGLNLVLVGRSESKLRDMIQEFQALYKGVDYLPVVVDLCGPDLRAEVSRVERAIEGLEVGMLVNNAGMSYPYARFFHEVDDELLTNLLRINVEAMTRMVHMVLPGMLKRRKGCIINMGSGAASILSSDPLYSLYAATKGFVDQFSKSLNVEYRDVGIDIQCQVPLYVATKMTRVRKPSLACPSPDTYAQCAMRWIGYEARVTPYFLHSLLWFIRGLFREHTLDANRLKTSLNIRKRGIARDAQKKQEEEATKI</sequence>
<keyword evidence="3" id="KW-0560">Oxidoreductase</keyword>
<evidence type="ECO:0000256" key="5">
    <source>
        <dbReference type="SAM" id="SignalP"/>
    </source>
</evidence>
<feature type="chain" id="PRO_5003122882" description="B-keto acyl reductase" evidence="5">
    <location>
        <begin position="26"/>
        <end position="305"/>
    </location>
</feature>
<dbReference type="PRINTS" id="PR00080">
    <property type="entry name" value="SDRFAMILY"/>
</dbReference>
<dbReference type="InParanoid" id="D8SNF4"/>
<evidence type="ECO:0008006" key="8">
    <source>
        <dbReference type="Google" id="ProtNLM"/>
    </source>
</evidence>
<evidence type="ECO:0000256" key="2">
    <source>
        <dbReference type="ARBA" id="ARBA00022857"/>
    </source>
</evidence>
<dbReference type="STRING" id="88036.D8SNF4"/>
<dbReference type="EMBL" id="GL377629">
    <property type="protein sequence ID" value="EFJ14158.1"/>
    <property type="molecule type" value="Genomic_DNA"/>
</dbReference>
<dbReference type="PANTHER" id="PTHR43899:SF13">
    <property type="entry name" value="RH59310P"/>
    <property type="match status" value="1"/>
</dbReference>
<evidence type="ECO:0000256" key="4">
    <source>
        <dbReference type="RuleBase" id="RU000363"/>
    </source>
</evidence>
<accession>D8SNF4</accession>
<dbReference type="InterPro" id="IPR036291">
    <property type="entry name" value="NAD(P)-bd_dom_sf"/>
</dbReference>
<dbReference type="KEGG" id="smo:SELMODRAFT_234639"/>
<evidence type="ECO:0000313" key="7">
    <source>
        <dbReference type="Proteomes" id="UP000001514"/>
    </source>
</evidence>
<dbReference type="PANTHER" id="PTHR43899">
    <property type="entry name" value="RH59310P"/>
    <property type="match status" value="1"/>
</dbReference>
<dbReference type="AlphaFoldDB" id="D8SNF4"/>
<proteinExistence type="inferred from homology"/>
<dbReference type="Gramene" id="EFJ14158">
    <property type="protein sequence ID" value="EFJ14158"/>
    <property type="gene ID" value="SELMODRAFT_234639"/>
</dbReference>
<dbReference type="Pfam" id="PF00106">
    <property type="entry name" value="adh_short"/>
    <property type="match status" value="1"/>
</dbReference>
<dbReference type="FunCoup" id="D8SNF4">
    <property type="interactions" value="3172"/>
</dbReference>
<gene>
    <name evidence="6" type="ORF">SELMODRAFT_234639</name>
</gene>
<keyword evidence="7" id="KW-1185">Reference proteome</keyword>
<dbReference type="SUPFAM" id="SSF51735">
    <property type="entry name" value="NAD(P)-binding Rossmann-fold domains"/>
    <property type="match status" value="1"/>
</dbReference>
<dbReference type="eggNOG" id="ENOG502QRPU">
    <property type="taxonomic scope" value="Eukaryota"/>
</dbReference>
<reference evidence="6 7" key="1">
    <citation type="journal article" date="2011" name="Science">
        <title>The Selaginella genome identifies genetic changes associated with the evolution of vascular plants.</title>
        <authorList>
            <person name="Banks J.A."/>
            <person name="Nishiyama T."/>
            <person name="Hasebe M."/>
            <person name="Bowman J.L."/>
            <person name="Gribskov M."/>
            <person name="dePamphilis C."/>
            <person name="Albert V.A."/>
            <person name="Aono N."/>
            <person name="Aoyama T."/>
            <person name="Ambrose B.A."/>
            <person name="Ashton N.W."/>
            <person name="Axtell M.J."/>
            <person name="Barker E."/>
            <person name="Barker M.S."/>
            <person name="Bennetzen J.L."/>
            <person name="Bonawitz N.D."/>
            <person name="Chapple C."/>
            <person name="Cheng C."/>
            <person name="Correa L.G."/>
            <person name="Dacre M."/>
            <person name="DeBarry J."/>
            <person name="Dreyer I."/>
            <person name="Elias M."/>
            <person name="Engstrom E.M."/>
            <person name="Estelle M."/>
            <person name="Feng L."/>
            <person name="Finet C."/>
            <person name="Floyd S.K."/>
            <person name="Frommer W.B."/>
            <person name="Fujita T."/>
            <person name="Gramzow L."/>
            <person name="Gutensohn M."/>
            <person name="Harholt J."/>
            <person name="Hattori M."/>
            <person name="Heyl A."/>
            <person name="Hirai T."/>
            <person name="Hiwatashi Y."/>
            <person name="Ishikawa M."/>
            <person name="Iwata M."/>
            <person name="Karol K.G."/>
            <person name="Koehler B."/>
            <person name="Kolukisaoglu U."/>
            <person name="Kubo M."/>
            <person name="Kurata T."/>
            <person name="Lalonde S."/>
            <person name="Li K."/>
            <person name="Li Y."/>
            <person name="Litt A."/>
            <person name="Lyons E."/>
            <person name="Manning G."/>
            <person name="Maruyama T."/>
            <person name="Michael T.P."/>
            <person name="Mikami K."/>
            <person name="Miyazaki S."/>
            <person name="Morinaga S."/>
            <person name="Murata T."/>
            <person name="Mueller-Roeber B."/>
            <person name="Nelson D.R."/>
            <person name="Obara M."/>
            <person name="Oguri Y."/>
            <person name="Olmstead R.G."/>
            <person name="Onodera N."/>
            <person name="Petersen B.L."/>
            <person name="Pils B."/>
            <person name="Prigge M."/>
            <person name="Rensing S.A."/>
            <person name="Riano-Pachon D.M."/>
            <person name="Roberts A.W."/>
            <person name="Sato Y."/>
            <person name="Scheller H.V."/>
            <person name="Schulz B."/>
            <person name="Schulz C."/>
            <person name="Shakirov E.V."/>
            <person name="Shibagaki N."/>
            <person name="Shinohara N."/>
            <person name="Shippen D.E."/>
            <person name="Soerensen I."/>
            <person name="Sotooka R."/>
            <person name="Sugimoto N."/>
            <person name="Sugita M."/>
            <person name="Sumikawa N."/>
            <person name="Tanurdzic M."/>
            <person name="Theissen G."/>
            <person name="Ulvskov P."/>
            <person name="Wakazuki S."/>
            <person name="Weng J.K."/>
            <person name="Willats W.W."/>
            <person name="Wipf D."/>
            <person name="Wolf P.G."/>
            <person name="Yang L."/>
            <person name="Zimmer A.D."/>
            <person name="Zhu Q."/>
            <person name="Mitros T."/>
            <person name="Hellsten U."/>
            <person name="Loque D."/>
            <person name="Otillar R."/>
            <person name="Salamov A."/>
            <person name="Schmutz J."/>
            <person name="Shapiro H."/>
            <person name="Lindquist E."/>
            <person name="Lucas S."/>
            <person name="Rokhsar D."/>
            <person name="Grigoriev I.V."/>
        </authorList>
    </citation>
    <scope>NUCLEOTIDE SEQUENCE [LARGE SCALE GENOMIC DNA]</scope>
</reference>
<dbReference type="OrthoDB" id="5545019at2759"/>
<organism evidence="7">
    <name type="scientific">Selaginella moellendorffii</name>
    <name type="common">Spikemoss</name>
    <dbReference type="NCBI Taxonomy" id="88036"/>
    <lineage>
        <taxon>Eukaryota</taxon>
        <taxon>Viridiplantae</taxon>
        <taxon>Streptophyta</taxon>
        <taxon>Embryophyta</taxon>
        <taxon>Tracheophyta</taxon>
        <taxon>Lycopodiopsida</taxon>
        <taxon>Selaginellales</taxon>
        <taxon>Selaginellaceae</taxon>
        <taxon>Selaginella</taxon>
    </lineage>
</organism>
<evidence type="ECO:0000313" key="6">
    <source>
        <dbReference type="EMBL" id="EFJ14158.1"/>
    </source>
</evidence>
<dbReference type="PIRSF" id="PIRSF000126">
    <property type="entry name" value="11-beta-HSD1"/>
    <property type="match status" value="1"/>
</dbReference>
<dbReference type="GO" id="GO:0005783">
    <property type="term" value="C:endoplasmic reticulum"/>
    <property type="evidence" value="ECO:0000318"/>
    <property type="project" value="GO_Central"/>
</dbReference>
<protein>
    <recommendedName>
        <fullName evidence="8">B-keto acyl reductase</fullName>
    </recommendedName>
</protein>
<dbReference type="GO" id="GO:0045703">
    <property type="term" value="F:ketoreductase activity"/>
    <property type="evidence" value="ECO:0000318"/>
    <property type="project" value="GO_Central"/>
</dbReference>
<feature type="signal peptide" evidence="5">
    <location>
        <begin position="1"/>
        <end position="25"/>
    </location>
</feature>
<comment type="similarity">
    <text evidence="1 4">Belongs to the short-chain dehydrogenases/reductases (SDR) family.</text>
</comment>
<dbReference type="FunFam" id="3.40.50.720:FF:000137">
    <property type="entry name" value="Hydroxysteroid (17-beta) dehydrogenase 3"/>
    <property type="match status" value="1"/>
</dbReference>
<evidence type="ECO:0000256" key="1">
    <source>
        <dbReference type="ARBA" id="ARBA00006484"/>
    </source>
</evidence>
<keyword evidence="2" id="KW-0521">NADP</keyword>
<dbReference type="InterPro" id="IPR002347">
    <property type="entry name" value="SDR_fam"/>
</dbReference>
<dbReference type="CDD" id="cd05356">
    <property type="entry name" value="17beta-HSD1_like_SDR_c"/>
    <property type="match status" value="1"/>
</dbReference>
<dbReference type="PRINTS" id="PR00081">
    <property type="entry name" value="GDHRDH"/>
</dbReference>
<dbReference type="Proteomes" id="UP000001514">
    <property type="component" value="Unassembled WGS sequence"/>
</dbReference>
<dbReference type="InterPro" id="IPR051019">
    <property type="entry name" value="VLCFA-Steroid_DH"/>
</dbReference>
<keyword evidence="5" id="KW-0732">Signal</keyword>